<feature type="region of interest" description="Disordered" evidence="1">
    <location>
        <begin position="40"/>
        <end position="66"/>
    </location>
</feature>
<dbReference type="EMBL" id="MCFL01000017">
    <property type="protein sequence ID" value="ORZ36444.1"/>
    <property type="molecule type" value="Genomic_DNA"/>
</dbReference>
<sequence length="521" mass="56487">MSESGDTLGDDGSDSCDDEKERMSGDYFFGSADLLFGRGGARGHSGDSSNNNNNNNNSHLMGGGRIPIISEDDYNSDYSDIDPESTPGQIGVLFKNAVEHVGEFTFEGASQLPSRPGPEAEGYGPVTVPLVDPLAACGSVAPFGRGVETVVDPEVRRTWRFGASHARNANTAWDTGLAQLVATVADRLGCPGMPLECHLYKLLLYWPGCHCGGELVVYQPDGSALTRDFGAADGTNAFSPHFALHYADAELNLSLLGRYCLALVYSICWPEGHEQIDLLQSLSAQRQLAAQLGAHIDSFSYIFEHPCTPASIGKRRLKALKGKDRARANMIDAANKLLPKADRFVFSLVRGERVVSTGPEDRGSGMQFPTWIHVESGKQFPTRSRPASFPFMKKGLAMWKVIAPCLIPAIPRAVRFITVFLEKSNDLFRNMLQLAVHATVAGVDQAIKDVLVKVVDAIDVADMLSFNYTLYKAAEHPRAWAQLHAKVLEAISTASKSHDAFNCGVSVITSGYGLRFGLTQD</sequence>
<keyword evidence="3" id="KW-1185">Reference proteome</keyword>
<organism evidence="2 3">
    <name type="scientific">Catenaria anguillulae PL171</name>
    <dbReference type="NCBI Taxonomy" id="765915"/>
    <lineage>
        <taxon>Eukaryota</taxon>
        <taxon>Fungi</taxon>
        <taxon>Fungi incertae sedis</taxon>
        <taxon>Blastocladiomycota</taxon>
        <taxon>Blastocladiomycetes</taxon>
        <taxon>Blastocladiales</taxon>
        <taxon>Catenariaceae</taxon>
        <taxon>Catenaria</taxon>
    </lineage>
</organism>
<feature type="compositionally biased region" description="Acidic residues" evidence="1">
    <location>
        <begin position="8"/>
        <end position="18"/>
    </location>
</feature>
<protein>
    <submittedName>
        <fullName evidence="2">Uncharacterized protein</fullName>
    </submittedName>
</protein>
<comment type="caution">
    <text evidence="2">The sequence shown here is derived from an EMBL/GenBank/DDBJ whole genome shotgun (WGS) entry which is preliminary data.</text>
</comment>
<gene>
    <name evidence="2" type="ORF">BCR44DRAFT_51446</name>
</gene>
<evidence type="ECO:0000313" key="2">
    <source>
        <dbReference type="EMBL" id="ORZ36444.1"/>
    </source>
</evidence>
<name>A0A1Y2HR65_9FUNG</name>
<dbReference type="PANTHER" id="PTHR33099:SF7">
    <property type="entry name" value="MYND-TYPE DOMAIN-CONTAINING PROTEIN"/>
    <property type="match status" value="1"/>
</dbReference>
<dbReference type="PANTHER" id="PTHR33099">
    <property type="entry name" value="FE2OG DIOXYGENASE DOMAIN-CONTAINING PROTEIN"/>
    <property type="match status" value="1"/>
</dbReference>
<proteinExistence type="predicted"/>
<feature type="region of interest" description="Disordered" evidence="1">
    <location>
        <begin position="1"/>
        <end position="23"/>
    </location>
</feature>
<evidence type="ECO:0000313" key="3">
    <source>
        <dbReference type="Proteomes" id="UP000193411"/>
    </source>
</evidence>
<accession>A0A1Y2HR65</accession>
<dbReference type="AlphaFoldDB" id="A0A1Y2HR65"/>
<feature type="compositionally biased region" description="Low complexity" evidence="1">
    <location>
        <begin position="48"/>
        <end position="58"/>
    </location>
</feature>
<reference evidence="2 3" key="1">
    <citation type="submission" date="2016-07" db="EMBL/GenBank/DDBJ databases">
        <title>Pervasive Adenine N6-methylation of Active Genes in Fungi.</title>
        <authorList>
            <consortium name="DOE Joint Genome Institute"/>
            <person name="Mondo S.J."/>
            <person name="Dannebaum R.O."/>
            <person name="Kuo R.C."/>
            <person name="Labutti K."/>
            <person name="Haridas S."/>
            <person name="Kuo A."/>
            <person name="Salamov A."/>
            <person name="Ahrendt S.R."/>
            <person name="Lipzen A."/>
            <person name="Sullivan W."/>
            <person name="Andreopoulos W.B."/>
            <person name="Clum A."/>
            <person name="Lindquist E."/>
            <person name="Daum C."/>
            <person name="Ramamoorthy G.K."/>
            <person name="Gryganskyi A."/>
            <person name="Culley D."/>
            <person name="Magnuson J.K."/>
            <person name="James T.Y."/>
            <person name="O'Malley M.A."/>
            <person name="Stajich J.E."/>
            <person name="Spatafora J.W."/>
            <person name="Visel A."/>
            <person name="Grigoriev I.V."/>
        </authorList>
    </citation>
    <scope>NUCLEOTIDE SEQUENCE [LARGE SCALE GENOMIC DNA]</scope>
    <source>
        <strain evidence="2 3">PL171</strain>
    </source>
</reference>
<dbReference type="OrthoDB" id="27483at2759"/>
<dbReference type="Proteomes" id="UP000193411">
    <property type="component" value="Unassembled WGS sequence"/>
</dbReference>
<evidence type="ECO:0000256" key="1">
    <source>
        <dbReference type="SAM" id="MobiDB-lite"/>
    </source>
</evidence>